<reference evidence="1" key="1">
    <citation type="submission" date="2022-03" db="EMBL/GenBank/DDBJ databases">
        <authorList>
            <person name="Tunstrom K."/>
        </authorList>
    </citation>
    <scope>NUCLEOTIDE SEQUENCE</scope>
</reference>
<gene>
    <name evidence="1" type="ORF">EEDITHA_LOCUS22775</name>
</gene>
<dbReference type="Proteomes" id="UP001153954">
    <property type="component" value="Unassembled WGS sequence"/>
</dbReference>
<evidence type="ECO:0000313" key="2">
    <source>
        <dbReference type="Proteomes" id="UP001153954"/>
    </source>
</evidence>
<evidence type="ECO:0000313" key="1">
    <source>
        <dbReference type="EMBL" id="CAH2108879.1"/>
    </source>
</evidence>
<dbReference type="EMBL" id="CAKOGL010000043">
    <property type="protein sequence ID" value="CAH2108879.1"/>
    <property type="molecule type" value="Genomic_DNA"/>
</dbReference>
<organism evidence="1 2">
    <name type="scientific">Euphydryas editha</name>
    <name type="common">Edith's checkerspot</name>
    <dbReference type="NCBI Taxonomy" id="104508"/>
    <lineage>
        <taxon>Eukaryota</taxon>
        <taxon>Metazoa</taxon>
        <taxon>Ecdysozoa</taxon>
        <taxon>Arthropoda</taxon>
        <taxon>Hexapoda</taxon>
        <taxon>Insecta</taxon>
        <taxon>Pterygota</taxon>
        <taxon>Neoptera</taxon>
        <taxon>Endopterygota</taxon>
        <taxon>Lepidoptera</taxon>
        <taxon>Glossata</taxon>
        <taxon>Ditrysia</taxon>
        <taxon>Papilionoidea</taxon>
        <taxon>Nymphalidae</taxon>
        <taxon>Nymphalinae</taxon>
        <taxon>Euphydryas</taxon>
    </lineage>
</organism>
<proteinExistence type="predicted"/>
<dbReference type="PANTHER" id="PTHR47272:SF2">
    <property type="entry name" value="PIGGYBAC TRANSPOSABLE ELEMENT-DERIVED PROTEIN 3-LIKE"/>
    <property type="match status" value="1"/>
</dbReference>
<evidence type="ECO:0008006" key="3">
    <source>
        <dbReference type="Google" id="ProtNLM"/>
    </source>
</evidence>
<comment type="caution">
    <text evidence="1">The sequence shown here is derived from an EMBL/GenBank/DDBJ whole genome shotgun (WGS) entry which is preliminary data.</text>
</comment>
<keyword evidence="2" id="KW-1185">Reference proteome</keyword>
<name>A0AAU9VER7_EUPED</name>
<protein>
    <recommendedName>
        <fullName evidence="3">PiggyBac transposable element-derived protein domain-containing protein</fullName>
    </recommendedName>
</protein>
<accession>A0AAU9VER7</accession>
<dbReference type="PANTHER" id="PTHR47272">
    <property type="entry name" value="DDE_TNP_1_7 DOMAIN-CONTAINING PROTEIN"/>
    <property type="match status" value="1"/>
</dbReference>
<dbReference type="AlphaFoldDB" id="A0AAU9VER7"/>
<sequence length="129" mass="14791">MTIYLKLWPNVQCCVVRGDKNIAVVKWLGSKPIHVAPIDAAVQSLGTCRSWSRQNENYIEAPQPVAIKNYNKYMGGIDLLDRFIGKYPMRGRTGKWTIRTKFHFFGLAAAAGWLQYKMMLQNLDAREKI</sequence>